<evidence type="ECO:0000313" key="4">
    <source>
        <dbReference type="Proteomes" id="UP000597761"/>
    </source>
</evidence>
<keyword evidence="2" id="KW-0472">Membrane</keyword>
<dbReference type="InterPro" id="IPR025327">
    <property type="entry name" value="DUF4233"/>
</dbReference>
<keyword evidence="2" id="KW-0812">Transmembrane</keyword>
<dbReference type="Proteomes" id="UP000597761">
    <property type="component" value="Unassembled WGS sequence"/>
</dbReference>
<feature type="transmembrane region" description="Helical" evidence="2">
    <location>
        <begin position="90"/>
        <end position="117"/>
    </location>
</feature>
<organism evidence="3 4">
    <name type="scientific">Tersicoccus solisilvae</name>
    <dbReference type="NCBI Taxonomy" id="1882339"/>
    <lineage>
        <taxon>Bacteria</taxon>
        <taxon>Bacillati</taxon>
        <taxon>Actinomycetota</taxon>
        <taxon>Actinomycetes</taxon>
        <taxon>Micrococcales</taxon>
        <taxon>Micrococcaceae</taxon>
        <taxon>Tersicoccus</taxon>
    </lineage>
</organism>
<evidence type="ECO:0000256" key="1">
    <source>
        <dbReference type="SAM" id="MobiDB-lite"/>
    </source>
</evidence>
<feature type="transmembrane region" description="Helical" evidence="2">
    <location>
        <begin position="27"/>
        <end position="52"/>
    </location>
</feature>
<feature type="transmembrane region" description="Helical" evidence="2">
    <location>
        <begin position="58"/>
        <end position="78"/>
    </location>
</feature>
<dbReference type="Pfam" id="PF14017">
    <property type="entry name" value="DUF4233"/>
    <property type="match status" value="1"/>
</dbReference>
<comment type="caution">
    <text evidence="3">The sequence shown here is derived from an EMBL/GenBank/DDBJ whole genome shotgun (WGS) entry which is preliminary data.</text>
</comment>
<dbReference type="RefSeq" id="WP_188667003.1">
    <property type="nucleotide sequence ID" value="NZ_BMJI01000003.1"/>
</dbReference>
<gene>
    <name evidence="3" type="ORF">GCM10011512_09980</name>
</gene>
<proteinExistence type="predicted"/>
<keyword evidence="2" id="KW-1133">Transmembrane helix</keyword>
<evidence type="ECO:0000313" key="3">
    <source>
        <dbReference type="EMBL" id="GGC85116.1"/>
    </source>
</evidence>
<feature type="region of interest" description="Disordered" evidence="1">
    <location>
        <begin position="1"/>
        <end position="20"/>
    </location>
</feature>
<evidence type="ECO:0000256" key="2">
    <source>
        <dbReference type="SAM" id="Phobius"/>
    </source>
</evidence>
<accession>A0ABQ1NV56</accession>
<sequence>MTSTDPATDGAGSGRSTPKKKQRSTKVMFASTVLLVEAFIVFFATLVGFGLLKDLPKPAVLSVGLLLSVLLVAVCAVLTRRWGYAAGWALQVLVLATGFFVPMMFLVGALCVAAWWYGLRAGGRVDRENRQRAAEQDRWAREHPLPE</sequence>
<name>A0ABQ1NV56_9MICC</name>
<protein>
    <submittedName>
        <fullName evidence="3">Membrane protein</fullName>
    </submittedName>
</protein>
<reference evidence="4" key="1">
    <citation type="journal article" date="2019" name="Int. J. Syst. Evol. Microbiol.">
        <title>The Global Catalogue of Microorganisms (GCM) 10K type strain sequencing project: providing services to taxonomists for standard genome sequencing and annotation.</title>
        <authorList>
            <consortium name="The Broad Institute Genomics Platform"/>
            <consortium name="The Broad Institute Genome Sequencing Center for Infectious Disease"/>
            <person name="Wu L."/>
            <person name="Ma J."/>
        </authorList>
    </citation>
    <scope>NUCLEOTIDE SEQUENCE [LARGE SCALE GENOMIC DNA]</scope>
    <source>
        <strain evidence="4">CGMCC 1.15480</strain>
    </source>
</reference>
<dbReference type="EMBL" id="BMJI01000003">
    <property type="protein sequence ID" value="GGC85116.1"/>
    <property type="molecule type" value="Genomic_DNA"/>
</dbReference>
<keyword evidence="4" id="KW-1185">Reference proteome</keyword>